<evidence type="ECO:0000313" key="2">
    <source>
        <dbReference type="Proteomes" id="UP001055460"/>
    </source>
</evidence>
<organism evidence="1 2">
    <name type="scientific">Ensifer adhaerens</name>
    <name type="common">Sinorhizobium morelense</name>
    <dbReference type="NCBI Taxonomy" id="106592"/>
    <lineage>
        <taxon>Bacteria</taxon>
        <taxon>Pseudomonadati</taxon>
        <taxon>Pseudomonadota</taxon>
        <taxon>Alphaproteobacteria</taxon>
        <taxon>Hyphomicrobiales</taxon>
        <taxon>Rhizobiaceae</taxon>
        <taxon>Sinorhizobium/Ensifer group</taxon>
        <taxon>Ensifer</taxon>
    </lineage>
</organism>
<protein>
    <submittedName>
        <fullName evidence="1">XRE family transcriptional regulator</fullName>
    </submittedName>
</protein>
<evidence type="ECO:0000313" key="1">
    <source>
        <dbReference type="EMBL" id="USJ27968.1"/>
    </source>
</evidence>
<sequence>MYESVEVPQSLADAIAKGVSMVRACREYRGYSPEQLSLTSGLTVEEIAFLETHTQVKPSDVTRLSRALSQPESLFVSLLARED</sequence>
<proteinExistence type="predicted"/>
<reference evidence="1" key="1">
    <citation type="submission" date="2022-06" db="EMBL/GenBank/DDBJ databases">
        <title>Physiological and biochemical characterization and genomic elucidation of a strain of the genus Ensifer adhaerens M8 that combines arsenic oxidation and chromium reduction.</title>
        <authorList>
            <person name="Li X."/>
            <person name="Yu c."/>
        </authorList>
    </citation>
    <scope>NUCLEOTIDE SEQUENCE</scope>
    <source>
        <strain evidence="1">M8</strain>
        <plasmid evidence="1">pB</plasmid>
    </source>
</reference>
<keyword evidence="1" id="KW-0614">Plasmid</keyword>
<geneLocation type="plasmid" evidence="1 2">
    <name>pB</name>
</geneLocation>
<name>A0A9Q9DDQ7_ENSAD</name>
<dbReference type="AlphaFoldDB" id="A0A9Q9DDQ7"/>
<dbReference type="EMBL" id="CP098809">
    <property type="protein sequence ID" value="USJ27968.1"/>
    <property type="molecule type" value="Genomic_DNA"/>
</dbReference>
<gene>
    <name evidence="1" type="ORF">NE863_29310</name>
</gene>
<dbReference type="Proteomes" id="UP001055460">
    <property type="component" value="Plasmid pB"/>
</dbReference>
<dbReference type="RefSeq" id="WP_252161320.1">
    <property type="nucleotide sequence ID" value="NZ_CP098809.1"/>
</dbReference>
<accession>A0A9Q9DDQ7</accession>